<evidence type="ECO:0000256" key="6">
    <source>
        <dbReference type="ARBA" id="ARBA00022801"/>
    </source>
</evidence>
<dbReference type="GO" id="GO:0016787">
    <property type="term" value="F:hydrolase activity"/>
    <property type="evidence" value="ECO:0007669"/>
    <property type="project" value="UniProtKB-KW"/>
</dbReference>
<dbReference type="Pfam" id="PF02578">
    <property type="entry name" value="Cu-oxidase_4"/>
    <property type="match status" value="1"/>
</dbReference>
<comment type="caution">
    <text evidence="12">The sequence shown here is derived from an EMBL/GenBank/DDBJ whole genome shotgun (WGS) entry which is preliminary data.</text>
</comment>
<gene>
    <name evidence="12" type="primary">pgeF</name>
    <name evidence="12" type="ORF">IAA17_07935</name>
</gene>
<dbReference type="EMBL" id="DXBC01000122">
    <property type="protein sequence ID" value="HIZ79701.1"/>
    <property type="molecule type" value="Genomic_DNA"/>
</dbReference>
<evidence type="ECO:0000256" key="8">
    <source>
        <dbReference type="ARBA" id="ARBA00047989"/>
    </source>
</evidence>
<dbReference type="InterPro" id="IPR038371">
    <property type="entry name" value="Cu_polyphenol_OxRdtase_sf"/>
</dbReference>
<evidence type="ECO:0000256" key="10">
    <source>
        <dbReference type="ARBA" id="ARBA00049893"/>
    </source>
</evidence>
<evidence type="ECO:0000256" key="5">
    <source>
        <dbReference type="ARBA" id="ARBA00022723"/>
    </source>
</evidence>
<evidence type="ECO:0000313" key="13">
    <source>
        <dbReference type="Proteomes" id="UP000824101"/>
    </source>
</evidence>
<dbReference type="PANTHER" id="PTHR30616">
    <property type="entry name" value="UNCHARACTERIZED PROTEIN YFIH"/>
    <property type="match status" value="1"/>
</dbReference>
<comment type="catalytic activity">
    <reaction evidence="8">
        <text>adenosine + H2O + H(+) = inosine + NH4(+)</text>
        <dbReference type="Rhea" id="RHEA:24408"/>
        <dbReference type="ChEBI" id="CHEBI:15377"/>
        <dbReference type="ChEBI" id="CHEBI:15378"/>
        <dbReference type="ChEBI" id="CHEBI:16335"/>
        <dbReference type="ChEBI" id="CHEBI:17596"/>
        <dbReference type="ChEBI" id="CHEBI:28938"/>
        <dbReference type="EC" id="3.5.4.4"/>
    </reaction>
    <physiologicalReaction direction="left-to-right" evidence="8">
        <dbReference type="Rhea" id="RHEA:24409"/>
    </physiologicalReaction>
</comment>
<comment type="catalytic activity">
    <reaction evidence="1">
        <text>inosine + phosphate = alpha-D-ribose 1-phosphate + hypoxanthine</text>
        <dbReference type="Rhea" id="RHEA:27646"/>
        <dbReference type="ChEBI" id="CHEBI:17368"/>
        <dbReference type="ChEBI" id="CHEBI:17596"/>
        <dbReference type="ChEBI" id="CHEBI:43474"/>
        <dbReference type="ChEBI" id="CHEBI:57720"/>
        <dbReference type="EC" id="2.4.2.1"/>
    </reaction>
    <physiologicalReaction direction="left-to-right" evidence="1">
        <dbReference type="Rhea" id="RHEA:27647"/>
    </physiologicalReaction>
</comment>
<keyword evidence="7" id="KW-0862">Zinc</keyword>
<dbReference type="InterPro" id="IPR003730">
    <property type="entry name" value="Cu_polyphenol_OxRdtase"/>
</dbReference>
<accession>A0A9D2K5T4</accession>
<comment type="catalytic activity">
    <reaction evidence="10">
        <text>S-methyl-5'-thioadenosine + phosphate = 5-(methylsulfanyl)-alpha-D-ribose 1-phosphate + adenine</text>
        <dbReference type="Rhea" id="RHEA:11852"/>
        <dbReference type="ChEBI" id="CHEBI:16708"/>
        <dbReference type="ChEBI" id="CHEBI:17509"/>
        <dbReference type="ChEBI" id="CHEBI:43474"/>
        <dbReference type="ChEBI" id="CHEBI:58533"/>
        <dbReference type="EC" id="2.4.2.28"/>
    </reaction>
    <physiologicalReaction direction="left-to-right" evidence="10">
        <dbReference type="Rhea" id="RHEA:11853"/>
    </physiologicalReaction>
</comment>
<comment type="similarity">
    <text evidence="3 11">Belongs to the purine nucleoside phosphorylase YfiH/LACC1 family.</text>
</comment>
<evidence type="ECO:0000256" key="9">
    <source>
        <dbReference type="ARBA" id="ARBA00048968"/>
    </source>
</evidence>
<dbReference type="GO" id="GO:0005507">
    <property type="term" value="F:copper ion binding"/>
    <property type="evidence" value="ECO:0007669"/>
    <property type="project" value="TreeGrafter"/>
</dbReference>
<dbReference type="Gene3D" id="3.60.140.10">
    <property type="entry name" value="CNF1/YfiH-like putative cysteine hydrolases"/>
    <property type="match status" value="1"/>
</dbReference>
<dbReference type="SUPFAM" id="SSF64438">
    <property type="entry name" value="CNF1/YfiH-like putative cysteine hydrolases"/>
    <property type="match status" value="1"/>
</dbReference>
<comment type="function">
    <text evidence="2">Purine nucleoside enzyme that catalyzes the phosphorolysis of adenosine and inosine nucleosides, yielding D-ribose 1-phosphate and the respective free bases, adenine and hypoxanthine. Also catalyzes the phosphorolysis of S-methyl-5'-thioadenosine into adenine and S-methyl-5-thio-alpha-D-ribose 1-phosphate. Also has adenosine deaminase activity.</text>
</comment>
<reference evidence="12" key="1">
    <citation type="journal article" date="2021" name="PeerJ">
        <title>Extensive microbial diversity within the chicken gut microbiome revealed by metagenomics and culture.</title>
        <authorList>
            <person name="Gilroy R."/>
            <person name="Ravi A."/>
            <person name="Getino M."/>
            <person name="Pursley I."/>
            <person name="Horton D.L."/>
            <person name="Alikhan N.F."/>
            <person name="Baker D."/>
            <person name="Gharbi K."/>
            <person name="Hall N."/>
            <person name="Watson M."/>
            <person name="Adriaenssens E.M."/>
            <person name="Foster-Nyarko E."/>
            <person name="Jarju S."/>
            <person name="Secka A."/>
            <person name="Antonio M."/>
            <person name="Oren A."/>
            <person name="Chaudhuri R.R."/>
            <person name="La Ragione R."/>
            <person name="Hildebrand F."/>
            <person name="Pallen M.J."/>
        </authorList>
    </citation>
    <scope>NUCLEOTIDE SEQUENCE</scope>
    <source>
        <strain evidence="12">ChiBcec1-1093</strain>
    </source>
</reference>
<sequence length="290" mass="32126">MERINWKRKDGAEPMETVERAGVPYLRFPALEETGLVIHGFSTRLGGASHGCYSSMNLSFTRGDDRSAVEENYRRMAAALGVEPESMTLTWQTHTVNVRKAAWEDRGKGVAKNRDYRDVDGLVTDVPGITLVTFFADCVPLYFLDPARKAIGLSHSGWRGTAARMGQRILEKMKEEFGTDPGDVIACIGPSICGDCYEVGEEVAEVFAGEFGPKWEKSILRPGIRPGKYQLDLWKANEAVLLEAGIAPDHLHVTDICTCCNPDYLYSHRKMGEKRGNLCAFLALKDGTES</sequence>
<dbReference type="GO" id="GO:0017061">
    <property type="term" value="F:S-methyl-5-thioadenosine phosphorylase activity"/>
    <property type="evidence" value="ECO:0007669"/>
    <property type="project" value="UniProtKB-EC"/>
</dbReference>
<evidence type="ECO:0000313" key="12">
    <source>
        <dbReference type="EMBL" id="HIZ79701.1"/>
    </source>
</evidence>
<keyword evidence="6" id="KW-0378">Hydrolase</keyword>
<organism evidence="12 13">
    <name type="scientific">Candidatus Lachnoclostridium stercorigallinarum</name>
    <dbReference type="NCBI Taxonomy" id="2838634"/>
    <lineage>
        <taxon>Bacteria</taxon>
        <taxon>Bacillati</taxon>
        <taxon>Bacillota</taxon>
        <taxon>Clostridia</taxon>
        <taxon>Lachnospirales</taxon>
        <taxon>Lachnospiraceae</taxon>
    </lineage>
</organism>
<keyword evidence="4" id="KW-0808">Transferase</keyword>
<name>A0A9D2K5T4_9FIRM</name>
<evidence type="ECO:0000256" key="7">
    <source>
        <dbReference type="ARBA" id="ARBA00022833"/>
    </source>
</evidence>
<dbReference type="CDD" id="cd16833">
    <property type="entry name" value="YfiH"/>
    <property type="match status" value="1"/>
</dbReference>
<dbReference type="NCBIfam" id="TIGR00726">
    <property type="entry name" value="peptidoglycan editing factor PgeF"/>
    <property type="match status" value="1"/>
</dbReference>
<dbReference type="AlphaFoldDB" id="A0A9D2K5T4"/>
<evidence type="ECO:0000256" key="11">
    <source>
        <dbReference type="RuleBase" id="RU361274"/>
    </source>
</evidence>
<evidence type="ECO:0000256" key="1">
    <source>
        <dbReference type="ARBA" id="ARBA00000553"/>
    </source>
</evidence>
<dbReference type="Proteomes" id="UP000824101">
    <property type="component" value="Unassembled WGS sequence"/>
</dbReference>
<reference evidence="12" key="2">
    <citation type="submission" date="2021-04" db="EMBL/GenBank/DDBJ databases">
        <authorList>
            <person name="Gilroy R."/>
        </authorList>
    </citation>
    <scope>NUCLEOTIDE SEQUENCE</scope>
    <source>
        <strain evidence="12">ChiBcec1-1093</strain>
    </source>
</reference>
<evidence type="ECO:0000256" key="2">
    <source>
        <dbReference type="ARBA" id="ARBA00003215"/>
    </source>
</evidence>
<protein>
    <recommendedName>
        <fullName evidence="11">Purine nucleoside phosphorylase</fullName>
    </recommendedName>
</protein>
<keyword evidence="5" id="KW-0479">Metal-binding</keyword>
<proteinExistence type="inferred from homology"/>
<comment type="catalytic activity">
    <reaction evidence="9">
        <text>adenosine + phosphate = alpha-D-ribose 1-phosphate + adenine</text>
        <dbReference type="Rhea" id="RHEA:27642"/>
        <dbReference type="ChEBI" id="CHEBI:16335"/>
        <dbReference type="ChEBI" id="CHEBI:16708"/>
        <dbReference type="ChEBI" id="CHEBI:43474"/>
        <dbReference type="ChEBI" id="CHEBI:57720"/>
        <dbReference type="EC" id="2.4.2.1"/>
    </reaction>
    <physiologicalReaction direction="left-to-right" evidence="9">
        <dbReference type="Rhea" id="RHEA:27643"/>
    </physiologicalReaction>
</comment>
<evidence type="ECO:0000256" key="4">
    <source>
        <dbReference type="ARBA" id="ARBA00022679"/>
    </source>
</evidence>
<evidence type="ECO:0000256" key="3">
    <source>
        <dbReference type="ARBA" id="ARBA00007353"/>
    </source>
</evidence>
<dbReference type="InterPro" id="IPR011324">
    <property type="entry name" value="Cytotoxic_necrot_fac-like_cat"/>
</dbReference>
<dbReference type="PANTHER" id="PTHR30616:SF2">
    <property type="entry name" value="PURINE NUCLEOSIDE PHOSPHORYLASE LACC1"/>
    <property type="match status" value="1"/>
</dbReference>